<dbReference type="InterPro" id="IPR007693">
    <property type="entry name" value="DNA_helicase_DnaB-like_N"/>
</dbReference>
<dbReference type="EMBL" id="CP129950">
    <property type="protein sequence ID" value="WPD03379.1"/>
    <property type="molecule type" value="Genomic_DNA"/>
</dbReference>
<dbReference type="InterPro" id="IPR014774">
    <property type="entry name" value="KaiC-like_dom"/>
</dbReference>
<protein>
    <submittedName>
        <fullName evidence="6">ATPase domain-containing protein</fullName>
    </submittedName>
</protein>
<gene>
    <name evidence="6" type="ORF">QUR79_00440</name>
</gene>
<keyword evidence="1" id="KW-0639">Primosome</keyword>
<organism evidence="6 7">
    <name type="scientific">Arcobacter cryaerophilus gv. pseudocryaerophilus</name>
    <dbReference type="NCBI Taxonomy" id="2933791"/>
    <lineage>
        <taxon>Bacteria</taxon>
        <taxon>Pseudomonadati</taxon>
        <taxon>Campylobacterota</taxon>
        <taxon>Epsilonproteobacteria</taxon>
        <taxon>Campylobacterales</taxon>
        <taxon>Arcobacteraceae</taxon>
        <taxon>Aliarcobacter</taxon>
    </lineage>
</organism>
<keyword evidence="3" id="KW-0067">ATP-binding</keyword>
<evidence type="ECO:0000313" key="6">
    <source>
        <dbReference type="EMBL" id="WPD03379.1"/>
    </source>
</evidence>
<dbReference type="GO" id="GO:1990077">
    <property type="term" value="C:primosome complex"/>
    <property type="evidence" value="ECO:0007669"/>
    <property type="project" value="UniProtKB-KW"/>
</dbReference>
<keyword evidence="2" id="KW-0547">Nucleotide-binding</keyword>
<dbReference type="InterPro" id="IPR027417">
    <property type="entry name" value="P-loop_NTPase"/>
</dbReference>
<evidence type="ECO:0000256" key="1">
    <source>
        <dbReference type="ARBA" id="ARBA00022515"/>
    </source>
</evidence>
<evidence type="ECO:0000259" key="5">
    <source>
        <dbReference type="Pfam" id="PF06745"/>
    </source>
</evidence>
<keyword evidence="7" id="KW-1185">Reference proteome</keyword>
<evidence type="ECO:0000259" key="4">
    <source>
        <dbReference type="Pfam" id="PF00772"/>
    </source>
</evidence>
<evidence type="ECO:0000313" key="7">
    <source>
        <dbReference type="Proteomes" id="UP001301420"/>
    </source>
</evidence>
<dbReference type="PANTHER" id="PTHR43637">
    <property type="entry name" value="UPF0273 PROTEIN TM_0370"/>
    <property type="match status" value="1"/>
</dbReference>
<dbReference type="Pfam" id="PF00772">
    <property type="entry name" value="DnaB"/>
    <property type="match status" value="1"/>
</dbReference>
<dbReference type="Proteomes" id="UP001301420">
    <property type="component" value="Chromosome"/>
</dbReference>
<evidence type="ECO:0000256" key="2">
    <source>
        <dbReference type="ARBA" id="ARBA00022741"/>
    </source>
</evidence>
<dbReference type="InterPro" id="IPR016136">
    <property type="entry name" value="DNA_helicase_N/primase_C"/>
</dbReference>
<reference evidence="6 7" key="1">
    <citation type="submission" date="2023-06" db="EMBL/GenBank/DDBJ databases">
        <title>Characterization of Arcobacter Isolates from Retail Chicken Sold in Supermarkets in Tbilisi, Georgia.</title>
        <authorList>
            <person name="Riediger M."/>
            <person name="Zautner A.E."/>
        </authorList>
    </citation>
    <scope>NUCLEOTIDE SEQUENCE [LARGE SCALE GENOMIC DNA]</scope>
    <source>
        <strain evidence="6 7">DSM 115972</strain>
    </source>
</reference>
<dbReference type="Pfam" id="PF06745">
    <property type="entry name" value="ATPase"/>
    <property type="match status" value="1"/>
</dbReference>
<feature type="domain" description="KaiC-like" evidence="5">
    <location>
        <begin position="165"/>
        <end position="311"/>
    </location>
</feature>
<feature type="domain" description="DNA helicase DnaB-like N-terminal" evidence="4">
    <location>
        <begin position="5"/>
        <end position="71"/>
    </location>
</feature>
<dbReference type="GO" id="GO:0006269">
    <property type="term" value="P:DNA replication, synthesis of primer"/>
    <property type="evidence" value="ECO:0007669"/>
    <property type="project" value="UniProtKB-KW"/>
</dbReference>
<dbReference type="GO" id="GO:0003678">
    <property type="term" value="F:DNA helicase activity"/>
    <property type="evidence" value="ECO:0007669"/>
    <property type="project" value="InterPro"/>
</dbReference>
<evidence type="ECO:0000256" key="3">
    <source>
        <dbReference type="ARBA" id="ARBA00022840"/>
    </source>
</evidence>
<accession>A0AAU0P3G9</accession>
<name>A0AAU0P3G9_9BACT</name>
<dbReference type="AlphaFoldDB" id="A0AAU0P3G9"/>
<proteinExistence type="predicted"/>
<dbReference type="RefSeq" id="WP_390839409.1">
    <property type="nucleotide sequence ID" value="NZ_CP129950.1"/>
</dbReference>
<sequence>MIEELANIDLERNFLSSAIKTKKFIEVAELIRDEHFTVAGHREILKAIKKLDDSFRELSFTAVGEELRKSSPDSLNDLKMVGIEEATSDIEITVIELIEWHNKRELYRLSIKIQEELRQRKSSSFITKTIDDTTIGLDVSTGSKARSYRVRREEIELLPPRPIYQTGISFIDDYLKGGLVGGQLILIMGDPEAGKTLLTTQILQNVSNGFTTLFFPFEFTVRDFVENNTKRKKVFNEDNLYIVDEGYDISDVSREIKIMAKRGVKFIVIDSQMRVENSENRGTAEQGESEKFSKLAKLAHSLDLVILFIAQQGKQDTAGGVHSPMGSKKGGHEANQIWYIHKLKPKYEDGSDIDINANKRLLEVSKNKQNGRHFKTEISLNPVTLDFVRKYNQNPIETVFEAVEENKDSKAEIPEMDL</sequence>
<dbReference type="Gene3D" id="3.40.50.300">
    <property type="entry name" value="P-loop containing nucleotide triphosphate hydrolases"/>
    <property type="match status" value="1"/>
</dbReference>
<dbReference type="SUPFAM" id="SSF52540">
    <property type="entry name" value="P-loop containing nucleoside triphosphate hydrolases"/>
    <property type="match status" value="1"/>
</dbReference>
<dbReference type="Gene3D" id="1.10.860.10">
    <property type="entry name" value="DNAb Helicase, Chain A"/>
    <property type="match status" value="1"/>
</dbReference>
<dbReference type="GO" id="GO:0005524">
    <property type="term" value="F:ATP binding"/>
    <property type="evidence" value="ECO:0007669"/>
    <property type="project" value="UniProtKB-KW"/>
</dbReference>